<evidence type="ECO:0008006" key="3">
    <source>
        <dbReference type="Google" id="ProtNLM"/>
    </source>
</evidence>
<dbReference type="AlphaFoldDB" id="A0A2A6FNU0"/>
<evidence type="ECO:0000313" key="2">
    <source>
        <dbReference type="Proteomes" id="UP000219994"/>
    </source>
</evidence>
<organism evidence="1 2">
    <name type="scientific">Candidatus Lumbricidiphila eiseniae</name>
    <dbReference type="NCBI Taxonomy" id="1969409"/>
    <lineage>
        <taxon>Bacteria</taxon>
        <taxon>Bacillati</taxon>
        <taxon>Actinomycetota</taxon>
        <taxon>Actinomycetes</taxon>
        <taxon>Micrococcales</taxon>
        <taxon>Microbacteriaceae</taxon>
        <taxon>Candidatus Lumbricidiphila</taxon>
    </lineage>
</organism>
<sequence length="94" mass="10976">MRFYGSTTPSYGSTYPVHTRYRRKFRGLRVRSERILFRVSIHERPAHINDRSVFGHWESDSILGAKTVGDEIHAEVEPVNRFIITRKTNTLTAE</sequence>
<dbReference type="EMBL" id="NAEP01000056">
    <property type="protein sequence ID" value="PDQ34338.1"/>
    <property type="molecule type" value="Genomic_DNA"/>
</dbReference>
<dbReference type="Proteomes" id="UP000219994">
    <property type="component" value="Unassembled WGS sequence"/>
</dbReference>
<accession>A0A2A6FNU0</accession>
<name>A0A2A6FNU0_9MICO</name>
<comment type="caution">
    <text evidence="1">The sequence shown here is derived from an EMBL/GenBank/DDBJ whole genome shotgun (WGS) entry which is preliminary data.</text>
</comment>
<gene>
    <name evidence="1" type="ORF">B5766_11890</name>
</gene>
<reference evidence="2" key="1">
    <citation type="submission" date="2017-03" db="EMBL/GenBank/DDBJ databases">
        <authorList>
            <person name="Lund M.B."/>
        </authorList>
    </citation>
    <scope>NUCLEOTIDE SEQUENCE [LARGE SCALE GENOMIC DNA]</scope>
</reference>
<evidence type="ECO:0000313" key="1">
    <source>
        <dbReference type="EMBL" id="PDQ34338.1"/>
    </source>
</evidence>
<proteinExistence type="predicted"/>
<protein>
    <recommendedName>
        <fullName evidence="3">IS30 family transposase</fullName>
    </recommendedName>
</protein>